<proteinExistence type="predicted"/>
<dbReference type="SUPFAM" id="SSF57850">
    <property type="entry name" value="RING/U-box"/>
    <property type="match status" value="1"/>
</dbReference>
<accession>A0AAD6T0Z9</accession>
<evidence type="ECO:0000259" key="6">
    <source>
        <dbReference type="PROSITE" id="PS50089"/>
    </source>
</evidence>
<feature type="region of interest" description="Disordered" evidence="5">
    <location>
        <begin position="1"/>
        <end position="45"/>
    </location>
</feature>
<gene>
    <name evidence="7" type="ORF">C8F04DRAFT_1092202</name>
</gene>
<keyword evidence="2 4" id="KW-0863">Zinc-finger</keyword>
<dbReference type="InterPro" id="IPR017907">
    <property type="entry name" value="Znf_RING_CS"/>
</dbReference>
<evidence type="ECO:0000256" key="4">
    <source>
        <dbReference type="PROSITE-ProRule" id="PRU00175"/>
    </source>
</evidence>
<dbReference type="Gene3D" id="3.30.40.10">
    <property type="entry name" value="Zinc/RING finger domain, C3HC4 (zinc finger)"/>
    <property type="match status" value="1"/>
</dbReference>
<dbReference type="Pfam" id="PF00097">
    <property type="entry name" value="zf-C3HC4"/>
    <property type="match status" value="1"/>
</dbReference>
<evidence type="ECO:0000313" key="8">
    <source>
        <dbReference type="Proteomes" id="UP001218188"/>
    </source>
</evidence>
<reference evidence="7" key="1">
    <citation type="submission" date="2023-03" db="EMBL/GenBank/DDBJ databases">
        <title>Massive genome expansion in bonnet fungi (Mycena s.s.) driven by repeated elements and novel gene families across ecological guilds.</title>
        <authorList>
            <consortium name="Lawrence Berkeley National Laboratory"/>
            <person name="Harder C.B."/>
            <person name="Miyauchi S."/>
            <person name="Viragh M."/>
            <person name="Kuo A."/>
            <person name="Thoen E."/>
            <person name="Andreopoulos B."/>
            <person name="Lu D."/>
            <person name="Skrede I."/>
            <person name="Drula E."/>
            <person name="Henrissat B."/>
            <person name="Morin E."/>
            <person name="Kohler A."/>
            <person name="Barry K."/>
            <person name="LaButti K."/>
            <person name="Morin E."/>
            <person name="Salamov A."/>
            <person name="Lipzen A."/>
            <person name="Mereny Z."/>
            <person name="Hegedus B."/>
            <person name="Baldrian P."/>
            <person name="Stursova M."/>
            <person name="Weitz H."/>
            <person name="Taylor A."/>
            <person name="Grigoriev I.V."/>
            <person name="Nagy L.G."/>
            <person name="Martin F."/>
            <person name="Kauserud H."/>
        </authorList>
    </citation>
    <scope>NUCLEOTIDE SEQUENCE</scope>
    <source>
        <strain evidence="7">CBHHK200</strain>
    </source>
</reference>
<dbReference type="PROSITE" id="PS50089">
    <property type="entry name" value="ZF_RING_2"/>
    <property type="match status" value="1"/>
</dbReference>
<keyword evidence="8" id="KW-1185">Reference proteome</keyword>
<evidence type="ECO:0000256" key="3">
    <source>
        <dbReference type="ARBA" id="ARBA00022833"/>
    </source>
</evidence>
<dbReference type="Proteomes" id="UP001218188">
    <property type="component" value="Unassembled WGS sequence"/>
</dbReference>
<keyword evidence="1" id="KW-0479">Metal-binding</keyword>
<dbReference type="InterPro" id="IPR013083">
    <property type="entry name" value="Znf_RING/FYVE/PHD"/>
</dbReference>
<dbReference type="PROSITE" id="PS00518">
    <property type="entry name" value="ZF_RING_1"/>
    <property type="match status" value="1"/>
</dbReference>
<dbReference type="AlphaFoldDB" id="A0AAD6T0Z9"/>
<dbReference type="PANTHER" id="PTHR13417:SF2">
    <property type="entry name" value="E3 UBIQUITIN-PROTEIN LIGASE RNF146"/>
    <property type="match status" value="1"/>
</dbReference>
<dbReference type="EMBL" id="JARJCM010000037">
    <property type="protein sequence ID" value="KAJ7037363.1"/>
    <property type="molecule type" value="Genomic_DNA"/>
</dbReference>
<dbReference type="InterPro" id="IPR018957">
    <property type="entry name" value="Znf_C3HC4_RING-type"/>
</dbReference>
<dbReference type="GO" id="GO:0005737">
    <property type="term" value="C:cytoplasm"/>
    <property type="evidence" value="ECO:0007669"/>
    <property type="project" value="TreeGrafter"/>
</dbReference>
<dbReference type="GO" id="GO:0072572">
    <property type="term" value="F:poly-ADP-D-ribose binding"/>
    <property type="evidence" value="ECO:0007669"/>
    <property type="project" value="InterPro"/>
</dbReference>
<dbReference type="GO" id="GO:0008270">
    <property type="term" value="F:zinc ion binding"/>
    <property type="evidence" value="ECO:0007669"/>
    <property type="project" value="UniProtKB-KW"/>
</dbReference>
<dbReference type="GO" id="GO:0005634">
    <property type="term" value="C:nucleus"/>
    <property type="evidence" value="ECO:0007669"/>
    <property type="project" value="TreeGrafter"/>
</dbReference>
<evidence type="ECO:0000256" key="2">
    <source>
        <dbReference type="ARBA" id="ARBA00022771"/>
    </source>
</evidence>
<evidence type="ECO:0000256" key="1">
    <source>
        <dbReference type="ARBA" id="ARBA00022723"/>
    </source>
</evidence>
<dbReference type="PANTHER" id="PTHR13417">
    <property type="entry name" value="E3 UBIQUITIN-PROTEIN LIGASE RNF146"/>
    <property type="match status" value="1"/>
</dbReference>
<protein>
    <recommendedName>
        <fullName evidence="6">RING-type domain-containing protein</fullName>
    </recommendedName>
</protein>
<dbReference type="InterPro" id="IPR033509">
    <property type="entry name" value="RNF146"/>
</dbReference>
<dbReference type="InterPro" id="IPR001841">
    <property type="entry name" value="Znf_RING"/>
</dbReference>
<dbReference type="GO" id="GO:0016055">
    <property type="term" value="P:Wnt signaling pathway"/>
    <property type="evidence" value="ECO:0007669"/>
    <property type="project" value="InterPro"/>
</dbReference>
<keyword evidence="3" id="KW-0862">Zinc</keyword>
<dbReference type="GO" id="GO:0006511">
    <property type="term" value="P:ubiquitin-dependent protein catabolic process"/>
    <property type="evidence" value="ECO:0007669"/>
    <property type="project" value="TreeGrafter"/>
</dbReference>
<evidence type="ECO:0000256" key="5">
    <source>
        <dbReference type="SAM" id="MobiDB-lite"/>
    </source>
</evidence>
<dbReference type="GO" id="GO:0061630">
    <property type="term" value="F:ubiquitin protein ligase activity"/>
    <property type="evidence" value="ECO:0007669"/>
    <property type="project" value="InterPro"/>
</dbReference>
<organism evidence="7 8">
    <name type="scientific">Mycena alexandri</name>
    <dbReference type="NCBI Taxonomy" id="1745969"/>
    <lineage>
        <taxon>Eukaryota</taxon>
        <taxon>Fungi</taxon>
        <taxon>Dikarya</taxon>
        <taxon>Basidiomycota</taxon>
        <taxon>Agaricomycotina</taxon>
        <taxon>Agaricomycetes</taxon>
        <taxon>Agaricomycetidae</taxon>
        <taxon>Agaricales</taxon>
        <taxon>Marasmiineae</taxon>
        <taxon>Mycenaceae</taxon>
        <taxon>Mycena</taxon>
    </lineage>
</organism>
<feature type="domain" description="RING-type" evidence="6">
    <location>
        <begin position="120"/>
        <end position="159"/>
    </location>
</feature>
<evidence type="ECO:0000313" key="7">
    <source>
        <dbReference type="EMBL" id="KAJ7037363.1"/>
    </source>
</evidence>
<name>A0AAD6T0Z9_9AGAR</name>
<dbReference type="SMART" id="SM00184">
    <property type="entry name" value="RING"/>
    <property type="match status" value="1"/>
</dbReference>
<comment type="caution">
    <text evidence="7">The sequence shown here is derived from an EMBL/GenBank/DDBJ whole genome shotgun (WGS) entry which is preliminary data.</text>
</comment>
<sequence length="211" mass="23144">MSGLPPPGWRWKITTPKHPRPKGPKKKSPLVPVGPGSPEIPIYIGPGTQDEPWEFDLEDEVLNGSSTSGATAQASATVSALPRASFPTSKKILTPEDLYKNRILPPTRPAQSSSNPALQCGVCQSTYAHPVVLVGCRHTFCYACIRCVMQHELKCAICRHVICRQPIQASRTLEELIEEDNKAAGFTDTSIVDYSWVGVNFRKGKVKHRGQ</sequence>
<feature type="compositionally biased region" description="Basic residues" evidence="5">
    <location>
        <begin position="15"/>
        <end position="28"/>
    </location>
</feature>